<dbReference type="PROSITE" id="PS51257">
    <property type="entry name" value="PROKAR_LIPOPROTEIN"/>
    <property type="match status" value="1"/>
</dbReference>
<feature type="domain" description="Type VI secretion system TssR-like VWA" evidence="5">
    <location>
        <begin position="298"/>
        <end position="599"/>
    </location>
</feature>
<accession>A0A173MCX7</accession>
<dbReference type="RefSeq" id="WP_076380020.1">
    <property type="nucleotide sequence ID" value="NZ_AP017422.1"/>
</dbReference>
<dbReference type="InterPro" id="IPR049358">
    <property type="entry name" value="T6SS_TssR-like_C"/>
</dbReference>
<dbReference type="InterPro" id="IPR049360">
    <property type="entry name" value="T6SS_TssR-like_VWA"/>
</dbReference>
<dbReference type="InterPro" id="IPR049359">
    <property type="entry name" value="T6SS_TssR-like_dom_2"/>
</dbReference>
<evidence type="ECO:0000259" key="3">
    <source>
        <dbReference type="Pfam" id="PF20780"/>
    </source>
</evidence>
<dbReference type="EMBL" id="FTOR01000005">
    <property type="protein sequence ID" value="SIT21703.1"/>
    <property type="molecule type" value="Genomic_DNA"/>
</dbReference>
<evidence type="ECO:0000259" key="2">
    <source>
        <dbReference type="Pfam" id="PF17643"/>
    </source>
</evidence>
<dbReference type="KEGG" id="fln:FLA_1373"/>
<dbReference type="SUPFAM" id="SSF53300">
    <property type="entry name" value="vWA-like"/>
    <property type="match status" value="1"/>
</dbReference>
<dbReference type="Pfam" id="PF20782">
    <property type="entry name" value="TssR_VWA"/>
    <property type="match status" value="1"/>
</dbReference>
<sequence>MNIARPFICLSLLATWMLSGCALLQSKQIKVKKTPADSHYTTLNNYTLLNGYPYQRDWWIAFSDRELNTTCISPTNNMPLKKMGFMDAAYIVEENAQYVKLLQYSADIDLANNKGRLPRKTAKTTGWIKKDKLLLWQVALPDNSSRFTAKAIIHLSGRDILANANRYVLGDSMILFSSPSLQTPNGIHIAPGSLVYLYKQSEDKKSFLIGKEPSITVETAKQNMLGWINKDAISIWGTNSAFSFNPEALTADSTGLLYANQDVALSQKGKPLFTSSEIPGRTFFENIHPVQNRPLLGDSTIQTGYLENIMDYSKNSVYNVLGNPITYHQYLQIMKNFRQINVVFVLDASVNNRMYFPLAKSIIQDLQMYFDTATQVKNYRFGAVTYKYNKCRLDTFQNVFGLTHNFTDVEYYLDQKLNLATCSDENIYQPLYRGLSDACNLLMPYKNETNMIIVIGTTGNGNIEDRFTMGNTINKLTQVRARLLMFQSLSKRNDAYNDFVLDAEKLVTSSAANIAELKKEMLVDINDVIYNPSYSMRTGDSGIYTMDYPRKSMTQGMVLFPKKGEIMPAGVLKNYFDTLLMQVASDNNITGTKLKEYFYTIGVKSTSLKPAFASYASNLQLSTGFTRAFAGAKNNYFIPAYTLPVNNDRNTPFLLNYGVLLSETEYDKLMDQFYTIYSITAASENFNAKKACRRYKTYVQEYVKVNKITPPFNIKRMTLAQNLYLYTGFISADSLFNTTPLRKLKKRNPETVLRVFNSFKYAADAMQDNKNSSNVKFNNNNIFYYYLNQQQMPQGVYQKEETE</sequence>
<organism evidence="6 7">
    <name type="scientific">Filimonas lacunae</name>
    <dbReference type="NCBI Taxonomy" id="477680"/>
    <lineage>
        <taxon>Bacteria</taxon>
        <taxon>Pseudomonadati</taxon>
        <taxon>Bacteroidota</taxon>
        <taxon>Chitinophagia</taxon>
        <taxon>Chitinophagales</taxon>
        <taxon>Chitinophagaceae</taxon>
        <taxon>Filimonas</taxon>
    </lineage>
</organism>
<feature type="chain" id="PRO_5030022771" description="VWFA domain-containing protein" evidence="1">
    <location>
        <begin position="25"/>
        <end position="803"/>
    </location>
</feature>
<dbReference type="InterPro" id="IPR040530">
    <property type="entry name" value="T6SS_TssR-like_N"/>
</dbReference>
<evidence type="ECO:0000256" key="1">
    <source>
        <dbReference type="SAM" id="SignalP"/>
    </source>
</evidence>
<reference evidence="7" key="1">
    <citation type="submission" date="2017-01" db="EMBL/GenBank/DDBJ databases">
        <authorList>
            <person name="Varghese N."/>
            <person name="Submissions S."/>
        </authorList>
    </citation>
    <scope>NUCLEOTIDE SEQUENCE [LARGE SCALE GENOMIC DNA]</scope>
    <source>
        <strain evidence="7">DSM 21054</strain>
    </source>
</reference>
<evidence type="ECO:0000313" key="7">
    <source>
        <dbReference type="Proteomes" id="UP000186917"/>
    </source>
</evidence>
<dbReference type="Pfam" id="PF17643">
    <property type="entry name" value="TssR"/>
    <property type="match status" value="1"/>
</dbReference>
<protein>
    <recommendedName>
        <fullName evidence="8">VWFA domain-containing protein</fullName>
    </recommendedName>
</protein>
<dbReference type="Pfam" id="PF20781">
    <property type="entry name" value="TssR_C"/>
    <property type="match status" value="1"/>
</dbReference>
<evidence type="ECO:0000259" key="5">
    <source>
        <dbReference type="Pfam" id="PF20782"/>
    </source>
</evidence>
<feature type="domain" description="Type VI secretion system TssR-like N-terminal barrel" evidence="2">
    <location>
        <begin position="32"/>
        <end position="135"/>
    </location>
</feature>
<gene>
    <name evidence="6" type="ORF">SAMN05421788_105179</name>
</gene>
<keyword evidence="7" id="KW-1185">Reference proteome</keyword>
<evidence type="ECO:0000259" key="4">
    <source>
        <dbReference type="Pfam" id="PF20781"/>
    </source>
</evidence>
<evidence type="ECO:0000313" key="6">
    <source>
        <dbReference type="EMBL" id="SIT21703.1"/>
    </source>
</evidence>
<feature type="domain" description="Type VI secretion system TssR-like second" evidence="3">
    <location>
        <begin position="150"/>
        <end position="233"/>
    </location>
</feature>
<dbReference type="Pfam" id="PF20780">
    <property type="entry name" value="TssR_M"/>
    <property type="match status" value="1"/>
</dbReference>
<dbReference type="AlphaFoldDB" id="A0A173MCX7"/>
<dbReference type="STRING" id="477680.SAMN05421788_105179"/>
<feature type="signal peptide" evidence="1">
    <location>
        <begin position="1"/>
        <end position="24"/>
    </location>
</feature>
<proteinExistence type="predicted"/>
<evidence type="ECO:0008006" key="8">
    <source>
        <dbReference type="Google" id="ProtNLM"/>
    </source>
</evidence>
<dbReference type="InterPro" id="IPR036465">
    <property type="entry name" value="vWFA_dom_sf"/>
</dbReference>
<feature type="domain" description="Type VI secretion system TssR-like C-terminal" evidence="4">
    <location>
        <begin position="656"/>
        <end position="793"/>
    </location>
</feature>
<keyword evidence="1" id="KW-0732">Signal</keyword>
<dbReference type="OrthoDB" id="908406at2"/>
<name>A0A173MCX7_9BACT</name>
<dbReference type="Proteomes" id="UP000186917">
    <property type="component" value="Unassembled WGS sequence"/>
</dbReference>